<evidence type="ECO:0000313" key="1">
    <source>
        <dbReference type="EMBL" id="KEH22330.1"/>
    </source>
</evidence>
<dbReference type="HOGENOM" id="CLU_1682427_0_0_1"/>
<keyword evidence="1" id="KW-0472">Membrane</keyword>
<sequence>FQITSRTMLQWMRGLILEVNVNFIMARSTQEVAEGLLKLKGCLIGLIDGDDESDLLLRTNLLKLRTCLIEFNTTNLEMQTHIAIVTQGNSDGAILQQKGKLGSDQWLDGLVFVAARMLAVVCSLPAAAAAGVSGISWYGGNAAVLRFWEFLDRSVMP</sequence>
<gene>
    <name evidence="1" type="ordered locus">MTR_7g039540</name>
</gene>
<reference evidence="2" key="3">
    <citation type="submission" date="2015-04" db="UniProtKB">
        <authorList>
            <consortium name="EnsemblPlants"/>
        </authorList>
    </citation>
    <scope>IDENTIFICATION</scope>
    <source>
        <strain evidence="2">cv. Jemalong A17</strain>
    </source>
</reference>
<dbReference type="AlphaFoldDB" id="A0A072U917"/>
<accession>A0A072U917</accession>
<dbReference type="EnsemblPlants" id="KEH22330">
    <property type="protein sequence ID" value="KEH22330"/>
    <property type="gene ID" value="MTR_7g039540"/>
</dbReference>
<feature type="non-terminal residue" evidence="1">
    <location>
        <position position="1"/>
    </location>
</feature>
<reference evidence="1 3" key="2">
    <citation type="journal article" date="2014" name="BMC Genomics">
        <title>An improved genome release (version Mt4.0) for the model legume Medicago truncatula.</title>
        <authorList>
            <person name="Tang H."/>
            <person name="Krishnakumar V."/>
            <person name="Bidwell S."/>
            <person name="Rosen B."/>
            <person name="Chan A."/>
            <person name="Zhou S."/>
            <person name="Gentzbittel L."/>
            <person name="Childs K.L."/>
            <person name="Yandell M."/>
            <person name="Gundlach H."/>
            <person name="Mayer K.F."/>
            <person name="Schwartz D.C."/>
            <person name="Town C.D."/>
        </authorList>
    </citation>
    <scope>GENOME REANNOTATION</scope>
    <source>
        <strain evidence="1">A17</strain>
        <strain evidence="2 3">cv. Jemalong A17</strain>
    </source>
</reference>
<protein>
    <submittedName>
        <fullName evidence="1">Transmembrane protein, putative</fullName>
    </submittedName>
</protein>
<evidence type="ECO:0000313" key="3">
    <source>
        <dbReference type="Proteomes" id="UP000002051"/>
    </source>
</evidence>
<dbReference type="EMBL" id="CM001223">
    <property type="protein sequence ID" value="KEH22330.1"/>
    <property type="molecule type" value="Genomic_DNA"/>
</dbReference>
<organism evidence="1 3">
    <name type="scientific">Medicago truncatula</name>
    <name type="common">Barrel medic</name>
    <name type="synonym">Medicago tribuloides</name>
    <dbReference type="NCBI Taxonomy" id="3880"/>
    <lineage>
        <taxon>Eukaryota</taxon>
        <taxon>Viridiplantae</taxon>
        <taxon>Streptophyta</taxon>
        <taxon>Embryophyta</taxon>
        <taxon>Tracheophyta</taxon>
        <taxon>Spermatophyta</taxon>
        <taxon>Magnoliopsida</taxon>
        <taxon>eudicotyledons</taxon>
        <taxon>Gunneridae</taxon>
        <taxon>Pentapetalae</taxon>
        <taxon>rosids</taxon>
        <taxon>fabids</taxon>
        <taxon>Fabales</taxon>
        <taxon>Fabaceae</taxon>
        <taxon>Papilionoideae</taxon>
        <taxon>50 kb inversion clade</taxon>
        <taxon>NPAAA clade</taxon>
        <taxon>Hologalegina</taxon>
        <taxon>IRL clade</taxon>
        <taxon>Trifolieae</taxon>
        <taxon>Medicago</taxon>
    </lineage>
</organism>
<proteinExistence type="predicted"/>
<keyword evidence="3" id="KW-1185">Reference proteome</keyword>
<name>A0A072U917_MEDTR</name>
<evidence type="ECO:0000313" key="2">
    <source>
        <dbReference type="EnsemblPlants" id="KEH22330"/>
    </source>
</evidence>
<dbReference type="Proteomes" id="UP000002051">
    <property type="component" value="Unassembled WGS sequence"/>
</dbReference>
<keyword evidence="1" id="KW-0812">Transmembrane</keyword>
<reference evidence="1 3" key="1">
    <citation type="journal article" date="2011" name="Nature">
        <title>The Medicago genome provides insight into the evolution of rhizobial symbioses.</title>
        <authorList>
            <person name="Young N.D."/>
            <person name="Debelle F."/>
            <person name="Oldroyd G.E."/>
            <person name="Geurts R."/>
            <person name="Cannon S.B."/>
            <person name="Udvardi M.K."/>
            <person name="Benedito V.A."/>
            <person name="Mayer K.F."/>
            <person name="Gouzy J."/>
            <person name="Schoof H."/>
            <person name="Van de Peer Y."/>
            <person name="Proost S."/>
            <person name="Cook D.R."/>
            <person name="Meyers B.C."/>
            <person name="Spannagl M."/>
            <person name="Cheung F."/>
            <person name="De Mita S."/>
            <person name="Krishnakumar V."/>
            <person name="Gundlach H."/>
            <person name="Zhou S."/>
            <person name="Mudge J."/>
            <person name="Bharti A.K."/>
            <person name="Murray J.D."/>
            <person name="Naoumkina M.A."/>
            <person name="Rosen B."/>
            <person name="Silverstein K.A."/>
            <person name="Tang H."/>
            <person name="Rombauts S."/>
            <person name="Zhao P.X."/>
            <person name="Zhou P."/>
            <person name="Barbe V."/>
            <person name="Bardou P."/>
            <person name="Bechner M."/>
            <person name="Bellec A."/>
            <person name="Berger A."/>
            <person name="Berges H."/>
            <person name="Bidwell S."/>
            <person name="Bisseling T."/>
            <person name="Choisne N."/>
            <person name="Couloux A."/>
            <person name="Denny R."/>
            <person name="Deshpande S."/>
            <person name="Dai X."/>
            <person name="Doyle J.J."/>
            <person name="Dudez A.M."/>
            <person name="Farmer A.D."/>
            <person name="Fouteau S."/>
            <person name="Franken C."/>
            <person name="Gibelin C."/>
            <person name="Gish J."/>
            <person name="Goldstein S."/>
            <person name="Gonzalez A.J."/>
            <person name="Green P.J."/>
            <person name="Hallab A."/>
            <person name="Hartog M."/>
            <person name="Hua A."/>
            <person name="Humphray S.J."/>
            <person name="Jeong D.H."/>
            <person name="Jing Y."/>
            <person name="Jocker A."/>
            <person name="Kenton S.M."/>
            <person name="Kim D.J."/>
            <person name="Klee K."/>
            <person name="Lai H."/>
            <person name="Lang C."/>
            <person name="Lin S."/>
            <person name="Macmil S.L."/>
            <person name="Magdelenat G."/>
            <person name="Matthews L."/>
            <person name="McCorrison J."/>
            <person name="Monaghan E.L."/>
            <person name="Mun J.H."/>
            <person name="Najar F.Z."/>
            <person name="Nicholson C."/>
            <person name="Noirot C."/>
            <person name="O'Bleness M."/>
            <person name="Paule C.R."/>
            <person name="Poulain J."/>
            <person name="Prion F."/>
            <person name="Qin B."/>
            <person name="Qu C."/>
            <person name="Retzel E.F."/>
            <person name="Riddle C."/>
            <person name="Sallet E."/>
            <person name="Samain S."/>
            <person name="Samson N."/>
            <person name="Sanders I."/>
            <person name="Saurat O."/>
            <person name="Scarpelli C."/>
            <person name="Schiex T."/>
            <person name="Segurens B."/>
            <person name="Severin A.J."/>
            <person name="Sherrier D.J."/>
            <person name="Shi R."/>
            <person name="Sims S."/>
            <person name="Singer S.R."/>
            <person name="Sinharoy S."/>
            <person name="Sterck L."/>
            <person name="Viollet A."/>
            <person name="Wang B.B."/>
            <person name="Wang K."/>
            <person name="Wang M."/>
            <person name="Wang X."/>
            <person name="Warfsmann J."/>
            <person name="Weissenbach J."/>
            <person name="White D.D."/>
            <person name="White J.D."/>
            <person name="Wiley G.B."/>
            <person name="Wincker P."/>
            <person name="Xing Y."/>
            <person name="Yang L."/>
            <person name="Yao Z."/>
            <person name="Ying F."/>
            <person name="Zhai J."/>
            <person name="Zhou L."/>
            <person name="Zuber A."/>
            <person name="Denarie J."/>
            <person name="Dixon R.A."/>
            <person name="May G.D."/>
            <person name="Schwartz D.C."/>
            <person name="Rogers J."/>
            <person name="Quetier F."/>
            <person name="Town C.D."/>
            <person name="Roe B.A."/>
        </authorList>
    </citation>
    <scope>NUCLEOTIDE SEQUENCE [LARGE SCALE GENOMIC DNA]</scope>
    <source>
        <strain evidence="1">A17</strain>
        <strain evidence="2 3">cv. Jemalong A17</strain>
    </source>
</reference>